<accession>A0A6A5KAW2</accession>
<sequence length="235" mass="26811">MAANDHTAGFSLTTRSIKWAQFVPHASIDVLLDPNQVFTDHDDEAALEAIKTVFPPDFLDLCRPGILSTIARAIRKTNARDVLDVQVQPDDKSLAATLKDVLELAHLFQPERERTYPEEGDYKTRDVYVSNLEKDIRMLKTHIDIRRREMEVVPNFKTSFEMLSGTADRNELDSKVAEFVTGVMDLMTAHRKNDEKLSKTLERLTDNLDRADEDDEMEDGEDGEDEEVKAEEIED</sequence>
<name>A0A6A5KAW2_9PLEO</name>
<feature type="compositionally biased region" description="Basic and acidic residues" evidence="1">
    <location>
        <begin position="195"/>
        <end position="210"/>
    </location>
</feature>
<feature type="compositionally biased region" description="Acidic residues" evidence="1">
    <location>
        <begin position="211"/>
        <end position="235"/>
    </location>
</feature>
<feature type="region of interest" description="Disordered" evidence="1">
    <location>
        <begin position="195"/>
        <end position="235"/>
    </location>
</feature>
<protein>
    <submittedName>
        <fullName evidence="2">Uncharacterized protein</fullName>
    </submittedName>
</protein>
<proteinExistence type="predicted"/>
<dbReference type="EMBL" id="ML975318">
    <property type="protein sequence ID" value="KAF1833440.1"/>
    <property type="molecule type" value="Genomic_DNA"/>
</dbReference>
<evidence type="ECO:0000313" key="3">
    <source>
        <dbReference type="Proteomes" id="UP000800040"/>
    </source>
</evidence>
<reference evidence="2" key="1">
    <citation type="submission" date="2020-01" db="EMBL/GenBank/DDBJ databases">
        <authorList>
            <consortium name="DOE Joint Genome Institute"/>
            <person name="Haridas S."/>
            <person name="Albert R."/>
            <person name="Binder M."/>
            <person name="Bloem J."/>
            <person name="Labutti K."/>
            <person name="Salamov A."/>
            <person name="Andreopoulos B."/>
            <person name="Baker S.E."/>
            <person name="Barry K."/>
            <person name="Bills G."/>
            <person name="Bluhm B.H."/>
            <person name="Cannon C."/>
            <person name="Castanera R."/>
            <person name="Culley D.E."/>
            <person name="Daum C."/>
            <person name="Ezra D."/>
            <person name="Gonzalez J.B."/>
            <person name="Henrissat B."/>
            <person name="Kuo A."/>
            <person name="Liang C."/>
            <person name="Lipzen A."/>
            <person name="Lutzoni F."/>
            <person name="Magnuson J."/>
            <person name="Mondo S."/>
            <person name="Nolan M."/>
            <person name="Ohm R."/>
            <person name="Pangilinan J."/>
            <person name="Park H.-J."/>
            <person name="Ramirez L."/>
            <person name="Alfaro M."/>
            <person name="Sun H."/>
            <person name="Tritt A."/>
            <person name="Yoshinaga Y."/>
            <person name="Zwiers L.-H."/>
            <person name="Turgeon B.G."/>
            <person name="Goodwin S.B."/>
            <person name="Spatafora J.W."/>
            <person name="Crous P.W."/>
            <person name="Grigoriev I.V."/>
        </authorList>
    </citation>
    <scope>NUCLEOTIDE SEQUENCE</scope>
    <source>
        <strain evidence="2">P77</strain>
    </source>
</reference>
<gene>
    <name evidence="2" type="ORF">BDW02DRAFT_631194</name>
</gene>
<dbReference type="Proteomes" id="UP000800040">
    <property type="component" value="Unassembled WGS sequence"/>
</dbReference>
<organism evidence="2 3">
    <name type="scientific">Decorospora gaudefroyi</name>
    <dbReference type="NCBI Taxonomy" id="184978"/>
    <lineage>
        <taxon>Eukaryota</taxon>
        <taxon>Fungi</taxon>
        <taxon>Dikarya</taxon>
        <taxon>Ascomycota</taxon>
        <taxon>Pezizomycotina</taxon>
        <taxon>Dothideomycetes</taxon>
        <taxon>Pleosporomycetidae</taxon>
        <taxon>Pleosporales</taxon>
        <taxon>Pleosporineae</taxon>
        <taxon>Pleosporaceae</taxon>
        <taxon>Decorospora</taxon>
    </lineage>
</organism>
<dbReference type="AlphaFoldDB" id="A0A6A5KAW2"/>
<keyword evidence="3" id="KW-1185">Reference proteome</keyword>
<evidence type="ECO:0000256" key="1">
    <source>
        <dbReference type="SAM" id="MobiDB-lite"/>
    </source>
</evidence>
<evidence type="ECO:0000313" key="2">
    <source>
        <dbReference type="EMBL" id="KAF1833440.1"/>
    </source>
</evidence>